<dbReference type="CDD" id="cd05466">
    <property type="entry name" value="PBP2_LTTR_substrate"/>
    <property type="match status" value="1"/>
</dbReference>
<dbReference type="SUPFAM" id="SSF53850">
    <property type="entry name" value="Periplasmic binding protein-like II"/>
    <property type="match status" value="1"/>
</dbReference>
<dbReference type="Pfam" id="PF03466">
    <property type="entry name" value="LysR_substrate"/>
    <property type="match status" value="1"/>
</dbReference>
<keyword evidence="3 6" id="KW-0238">DNA-binding</keyword>
<dbReference type="GO" id="GO:0003677">
    <property type="term" value="F:DNA binding"/>
    <property type="evidence" value="ECO:0007669"/>
    <property type="project" value="UniProtKB-KW"/>
</dbReference>
<dbReference type="RefSeq" id="WP_184248880.1">
    <property type="nucleotide sequence ID" value="NZ_JACHLR010000019.1"/>
</dbReference>
<organism evidence="6 7">
    <name type="scientific">Novosphingobium chloroacetimidivorans</name>
    <dbReference type="NCBI Taxonomy" id="1428314"/>
    <lineage>
        <taxon>Bacteria</taxon>
        <taxon>Pseudomonadati</taxon>
        <taxon>Pseudomonadota</taxon>
        <taxon>Alphaproteobacteria</taxon>
        <taxon>Sphingomonadales</taxon>
        <taxon>Sphingomonadaceae</taxon>
        <taxon>Novosphingobium</taxon>
    </lineage>
</organism>
<evidence type="ECO:0000256" key="1">
    <source>
        <dbReference type="ARBA" id="ARBA00009437"/>
    </source>
</evidence>
<dbReference type="EMBL" id="JACHLR010000019">
    <property type="protein sequence ID" value="MBB4860314.1"/>
    <property type="molecule type" value="Genomic_DNA"/>
</dbReference>
<keyword evidence="7" id="KW-1185">Reference proteome</keyword>
<dbReference type="SUPFAM" id="SSF46785">
    <property type="entry name" value="Winged helix' DNA-binding domain"/>
    <property type="match status" value="1"/>
</dbReference>
<name>A0A7W7NYC3_9SPHN</name>
<evidence type="ECO:0000256" key="2">
    <source>
        <dbReference type="ARBA" id="ARBA00023015"/>
    </source>
</evidence>
<comment type="caution">
    <text evidence="6">The sequence shown here is derived from an EMBL/GenBank/DDBJ whole genome shotgun (WGS) entry which is preliminary data.</text>
</comment>
<evidence type="ECO:0000313" key="6">
    <source>
        <dbReference type="EMBL" id="MBB4860314.1"/>
    </source>
</evidence>
<dbReference type="InterPro" id="IPR005119">
    <property type="entry name" value="LysR_subst-bd"/>
</dbReference>
<dbReference type="PANTHER" id="PTHR30346:SF9">
    <property type="entry name" value="LYSR FAMILY TRANSCRIPTIONAL REGULATOR"/>
    <property type="match status" value="1"/>
</dbReference>
<keyword evidence="4" id="KW-0804">Transcription</keyword>
<dbReference type="GO" id="GO:0032993">
    <property type="term" value="C:protein-DNA complex"/>
    <property type="evidence" value="ECO:0007669"/>
    <property type="project" value="TreeGrafter"/>
</dbReference>
<dbReference type="Gene3D" id="1.10.10.10">
    <property type="entry name" value="Winged helix-like DNA-binding domain superfamily/Winged helix DNA-binding domain"/>
    <property type="match status" value="1"/>
</dbReference>
<dbReference type="Gene3D" id="3.40.190.290">
    <property type="match status" value="1"/>
</dbReference>
<dbReference type="PRINTS" id="PR00039">
    <property type="entry name" value="HTHLYSR"/>
</dbReference>
<dbReference type="InterPro" id="IPR000847">
    <property type="entry name" value="LysR_HTH_N"/>
</dbReference>
<proteinExistence type="inferred from homology"/>
<dbReference type="PROSITE" id="PS50931">
    <property type="entry name" value="HTH_LYSR"/>
    <property type="match status" value="1"/>
</dbReference>
<evidence type="ECO:0000256" key="4">
    <source>
        <dbReference type="ARBA" id="ARBA00023163"/>
    </source>
</evidence>
<accession>A0A7W7NYC3</accession>
<evidence type="ECO:0000313" key="7">
    <source>
        <dbReference type="Proteomes" id="UP000555448"/>
    </source>
</evidence>
<comment type="similarity">
    <text evidence="1">Belongs to the LysR transcriptional regulatory family.</text>
</comment>
<dbReference type="GO" id="GO:0003700">
    <property type="term" value="F:DNA-binding transcription factor activity"/>
    <property type="evidence" value="ECO:0007669"/>
    <property type="project" value="InterPro"/>
</dbReference>
<dbReference type="AlphaFoldDB" id="A0A7W7NYC3"/>
<dbReference type="PANTHER" id="PTHR30346">
    <property type="entry name" value="TRANSCRIPTIONAL DUAL REGULATOR HCAR-RELATED"/>
    <property type="match status" value="1"/>
</dbReference>
<evidence type="ECO:0000259" key="5">
    <source>
        <dbReference type="PROSITE" id="PS50931"/>
    </source>
</evidence>
<dbReference type="InterPro" id="IPR036390">
    <property type="entry name" value="WH_DNA-bd_sf"/>
</dbReference>
<keyword evidence="2" id="KW-0805">Transcription regulation</keyword>
<dbReference type="Pfam" id="PF00126">
    <property type="entry name" value="HTH_1"/>
    <property type="match status" value="1"/>
</dbReference>
<reference evidence="6 7" key="1">
    <citation type="submission" date="2020-08" db="EMBL/GenBank/DDBJ databases">
        <title>Functional genomics of gut bacteria from endangered species of beetles.</title>
        <authorList>
            <person name="Carlos-Shanley C."/>
        </authorList>
    </citation>
    <scope>NUCLEOTIDE SEQUENCE [LARGE SCALE GENOMIC DNA]</scope>
    <source>
        <strain evidence="6 7">S00245</strain>
    </source>
</reference>
<protein>
    <submittedName>
        <fullName evidence="6">DNA-binding transcriptional LysR family regulator</fullName>
    </submittedName>
</protein>
<evidence type="ECO:0000256" key="3">
    <source>
        <dbReference type="ARBA" id="ARBA00023125"/>
    </source>
</evidence>
<sequence>MLIEPRHFRVLLAVIEHGTFNRAAEALSVSQPAISKAIAQLERSLGARLFERGKQGSTPTAAGLIAARSATNIDWAMRHAQEEIRASAHNLVGPLVIGTTPSMLFGLLPRALSFLGKACPNASIIIRDGLDDLLLEALDKGEIELLVGPIDSLRPASDRIVQNTVAQEPLLLAVPHGHRLSERDELHVSELSDEPWILPIKGSSFYRIVEALFRTADQRLPANAFHMNSLVLQEQLVTRTGRLCFVTPAQFIDRTPPFKIVRLADAPVRSIGVRHRADLSLSPMATQFIESVRETTQAIEREFLAIAATGQG</sequence>
<feature type="domain" description="HTH lysR-type" evidence="5">
    <location>
        <begin position="3"/>
        <end position="60"/>
    </location>
</feature>
<dbReference type="InterPro" id="IPR036388">
    <property type="entry name" value="WH-like_DNA-bd_sf"/>
</dbReference>
<gene>
    <name evidence="6" type="ORF">HNO88_003657</name>
</gene>
<dbReference type="Proteomes" id="UP000555448">
    <property type="component" value="Unassembled WGS sequence"/>
</dbReference>